<dbReference type="InterPro" id="IPR036170">
    <property type="entry name" value="YezG-like_sf"/>
</dbReference>
<dbReference type="Proteomes" id="UP000094008">
    <property type="component" value="Unassembled WGS sequence"/>
</dbReference>
<name>A0A1A0WFR4_MYCPR</name>
<evidence type="ECO:0000313" key="1">
    <source>
        <dbReference type="EMBL" id="OBB97164.1"/>
    </source>
</evidence>
<dbReference type="EMBL" id="LZSY01000020">
    <property type="protein sequence ID" value="OBB97164.1"/>
    <property type="molecule type" value="Genomic_DNA"/>
</dbReference>
<dbReference type="RefSeq" id="WP_064878702.1">
    <property type="nucleotide sequence ID" value="NZ_LZSY01000020.1"/>
</dbReference>
<reference evidence="2" key="1">
    <citation type="submission" date="2016-06" db="EMBL/GenBank/DDBJ databases">
        <authorList>
            <person name="Sutton G."/>
            <person name="Brinkac L."/>
            <person name="Sanka R."/>
            <person name="Adams M."/>
            <person name="Lau E."/>
            <person name="Mehaffy C."/>
            <person name="Tameris M."/>
            <person name="Hatherill M."/>
            <person name="Hanekom W."/>
            <person name="Mahomed H."/>
            <person name="Mcshane H."/>
        </authorList>
    </citation>
    <scope>NUCLEOTIDE SEQUENCE [LARGE SCALE GENOMIC DNA]</scope>
    <source>
        <strain evidence="2">852002-10433_SCH5171157</strain>
    </source>
</reference>
<dbReference type="AlphaFoldDB" id="A0A1A0WFR4"/>
<organism evidence="1 2">
    <name type="scientific">Mycolicibacterium peregrinum</name>
    <name type="common">Mycobacterium peregrinum</name>
    <dbReference type="NCBI Taxonomy" id="43304"/>
    <lineage>
        <taxon>Bacteria</taxon>
        <taxon>Bacillati</taxon>
        <taxon>Actinomycetota</taxon>
        <taxon>Actinomycetes</taxon>
        <taxon>Mycobacteriales</taxon>
        <taxon>Mycobacteriaceae</taxon>
        <taxon>Mycolicibacterium</taxon>
    </lineage>
</organism>
<evidence type="ECO:0000313" key="2">
    <source>
        <dbReference type="Proteomes" id="UP000094008"/>
    </source>
</evidence>
<proteinExistence type="predicted"/>
<accession>A0A1A0WFR4</accession>
<gene>
    <name evidence="1" type="ORF">A5779_15525</name>
</gene>
<dbReference type="SUPFAM" id="SSF160424">
    <property type="entry name" value="BH3703-like"/>
    <property type="match status" value="1"/>
</dbReference>
<dbReference type="OrthoDB" id="4505613at2"/>
<sequence>MTDPQEFDPARYAAESLAKANIGGVSAEPAADPQALVDQAAGIVAQSAPAGWRSLHGVFSLAGGEEIAKAVAVLGDRIVGVPVAPAAVDLVRRQRESTIGEQGPWLRLLFDLDNSGELKVAFDYGDIAIPEDQLLSAEAYLRDFEAYPRSDAPVWLLAHMGNEGQQTRTPAQAWAEADAEGAEVRQSDDELPAFPALWARTAVLAAVCRGSEAPVGPRTDPAFAVYRGENGGCTIARLPGNRAVVSGGRDDSPLFSAAYKGLIDWPDLYRGAPLWLHNLYLDPRAGRGLLSFCYWWDGKNWYRSDLPQAAMLGPVDERWQPTDEITAGMPGLWTAQTTADLVAGVLKRIGVELTDRNAYAALNLVRAAEAGVASERYLNRLFIEGVPADFDVAEAVSQLDAAGVLLPAYPPIDEATAKDHVVDYCLTNRIDPASYPLDQLAAGRMDAGWQVFAPVEPGEVAIGRAYFLVADDGVVEKASTSTLPDEVALTFASRFAARVRGSNGG</sequence>
<protein>
    <submittedName>
        <fullName evidence="1">Uncharacterized protein</fullName>
    </submittedName>
</protein>
<comment type="caution">
    <text evidence="1">The sequence shown here is derived from an EMBL/GenBank/DDBJ whole genome shotgun (WGS) entry which is preliminary data.</text>
</comment>